<reference evidence="2" key="1">
    <citation type="submission" date="2023-02" db="EMBL/GenBank/DDBJ databases">
        <title>Genome of toxic invasive species Heracleum sosnowskyi carries increased number of genes despite the absence of recent whole-genome duplications.</title>
        <authorList>
            <person name="Schelkunov M."/>
            <person name="Shtratnikova V."/>
            <person name="Makarenko M."/>
            <person name="Klepikova A."/>
            <person name="Omelchenko D."/>
            <person name="Novikova G."/>
            <person name="Obukhova E."/>
            <person name="Bogdanov V."/>
            <person name="Penin A."/>
            <person name="Logacheva M."/>
        </authorList>
    </citation>
    <scope>NUCLEOTIDE SEQUENCE</scope>
    <source>
        <strain evidence="2">Hsosn_3</strain>
        <tissue evidence="2">Leaf</tissue>
    </source>
</reference>
<dbReference type="EMBL" id="JAUIZM010000009">
    <property type="protein sequence ID" value="KAK1365285.1"/>
    <property type="molecule type" value="Genomic_DNA"/>
</dbReference>
<evidence type="ECO:0000313" key="3">
    <source>
        <dbReference type="Proteomes" id="UP001237642"/>
    </source>
</evidence>
<organism evidence="2 3">
    <name type="scientific">Heracleum sosnowskyi</name>
    <dbReference type="NCBI Taxonomy" id="360622"/>
    <lineage>
        <taxon>Eukaryota</taxon>
        <taxon>Viridiplantae</taxon>
        <taxon>Streptophyta</taxon>
        <taxon>Embryophyta</taxon>
        <taxon>Tracheophyta</taxon>
        <taxon>Spermatophyta</taxon>
        <taxon>Magnoliopsida</taxon>
        <taxon>eudicotyledons</taxon>
        <taxon>Gunneridae</taxon>
        <taxon>Pentapetalae</taxon>
        <taxon>asterids</taxon>
        <taxon>campanulids</taxon>
        <taxon>Apiales</taxon>
        <taxon>Apiaceae</taxon>
        <taxon>Apioideae</taxon>
        <taxon>apioid superclade</taxon>
        <taxon>Tordylieae</taxon>
        <taxon>Tordyliinae</taxon>
        <taxon>Heracleum</taxon>
    </lineage>
</organism>
<evidence type="ECO:0000313" key="2">
    <source>
        <dbReference type="EMBL" id="KAK1365285.1"/>
    </source>
</evidence>
<sequence length="205" mass="22111">MMMQEEASKKRGVSHAAGEEEEEELAGKRAKCPVREEDDDGDLFAWLTMDDETVTELSKLLDDEFMTSPPFKVKFACDPFCSPEIFQSSASYITINGNNDESCGSSFSESDSSLMASVDLGCCRFGARGSDGGAWGNVKVARGSVEENGESCLGDDGGFEKMDGCDWRSDVGLEEMGGCDWGFDIDDDVLARFGGGDFVGPELGF</sequence>
<accession>A0AAD8HD14</accession>
<feature type="region of interest" description="Disordered" evidence="1">
    <location>
        <begin position="1"/>
        <end position="33"/>
    </location>
</feature>
<dbReference type="PANTHER" id="PTHR37265">
    <property type="entry name" value="OS01G0195300 PROTEIN"/>
    <property type="match status" value="1"/>
</dbReference>
<dbReference type="AlphaFoldDB" id="A0AAD8HD14"/>
<keyword evidence="3" id="KW-1185">Reference proteome</keyword>
<reference evidence="2" key="2">
    <citation type="submission" date="2023-05" db="EMBL/GenBank/DDBJ databases">
        <authorList>
            <person name="Schelkunov M.I."/>
        </authorList>
    </citation>
    <scope>NUCLEOTIDE SEQUENCE</scope>
    <source>
        <strain evidence="2">Hsosn_3</strain>
        <tissue evidence="2">Leaf</tissue>
    </source>
</reference>
<evidence type="ECO:0000256" key="1">
    <source>
        <dbReference type="SAM" id="MobiDB-lite"/>
    </source>
</evidence>
<protein>
    <submittedName>
        <fullName evidence="2">TBP-associated factor II 15</fullName>
    </submittedName>
</protein>
<comment type="caution">
    <text evidence="2">The sequence shown here is derived from an EMBL/GenBank/DDBJ whole genome shotgun (WGS) entry which is preliminary data.</text>
</comment>
<name>A0AAD8HD14_9APIA</name>
<dbReference type="Proteomes" id="UP001237642">
    <property type="component" value="Unassembled WGS sequence"/>
</dbReference>
<proteinExistence type="predicted"/>
<dbReference type="PANTHER" id="PTHR37265:SF5">
    <property type="entry name" value="OS01G0195300 PROTEIN"/>
    <property type="match status" value="1"/>
</dbReference>
<gene>
    <name evidence="2" type="ORF">POM88_040846</name>
</gene>